<dbReference type="InterPro" id="IPR050397">
    <property type="entry name" value="Env_Response_Regulators"/>
</dbReference>
<sequence length="176" mass="19310">MNIGDVNFEEITLFKGMPAASLDKVRAIFGVRSLDAGENLITEGEPGDEMFILVSGRVRISKSMLMEGMDLPLMEVGNLRKVLATVDESSYPIFGEIALIDRDTRSATIHVLEPSHFLVTDRARFFDLLDREPAIGNKLFAALARRMAATIRNSNSELVKLSTALALALSRCGARP</sequence>
<dbReference type="InterPro" id="IPR018488">
    <property type="entry name" value="cNMP-bd_CS"/>
</dbReference>
<dbReference type="CDD" id="cd00038">
    <property type="entry name" value="CAP_ED"/>
    <property type="match status" value="1"/>
</dbReference>
<dbReference type="RefSeq" id="WP_264981438.1">
    <property type="nucleotide sequence ID" value="NZ_AP026708.1"/>
</dbReference>
<evidence type="ECO:0000313" key="2">
    <source>
        <dbReference type="EMBL" id="BDQ34537.1"/>
    </source>
</evidence>
<name>A0ABM8ASY8_9BACT</name>
<dbReference type="Proteomes" id="UP001061361">
    <property type="component" value="Chromosome"/>
</dbReference>
<proteinExistence type="predicted"/>
<organism evidence="2 3">
    <name type="scientific">Pseudodesulfovibrio portus</name>
    <dbReference type="NCBI Taxonomy" id="231439"/>
    <lineage>
        <taxon>Bacteria</taxon>
        <taxon>Pseudomonadati</taxon>
        <taxon>Thermodesulfobacteriota</taxon>
        <taxon>Desulfovibrionia</taxon>
        <taxon>Desulfovibrionales</taxon>
        <taxon>Desulfovibrionaceae</taxon>
    </lineage>
</organism>
<gene>
    <name evidence="2" type="ORF">JCM14722_20790</name>
</gene>
<dbReference type="PANTHER" id="PTHR24567:SF74">
    <property type="entry name" value="HTH-TYPE TRANSCRIPTIONAL REGULATOR ARCR"/>
    <property type="match status" value="1"/>
</dbReference>
<dbReference type="EMBL" id="AP026708">
    <property type="protein sequence ID" value="BDQ34537.1"/>
    <property type="molecule type" value="Genomic_DNA"/>
</dbReference>
<dbReference type="SMART" id="SM00100">
    <property type="entry name" value="cNMP"/>
    <property type="match status" value="1"/>
</dbReference>
<reference evidence="2" key="1">
    <citation type="submission" date="2022-08" db="EMBL/GenBank/DDBJ databases">
        <title>Genome Sequence of the sulphate-reducing bacterium, Pseudodesulfovibrio portus JCM14722.</title>
        <authorList>
            <person name="Kondo R."/>
            <person name="Kataoka T."/>
        </authorList>
    </citation>
    <scope>NUCLEOTIDE SEQUENCE</scope>
    <source>
        <strain evidence="2">JCM 14722</strain>
    </source>
</reference>
<dbReference type="Gene3D" id="2.60.120.10">
    <property type="entry name" value="Jelly Rolls"/>
    <property type="match status" value="1"/>
</dbReference>
<keyword evidence="3" id="KW-1185">Reference proteome</keyword>
<dbReference type="Pfam" id="PF00027">
    <property type="entry name" value="cNMP_binding"/>
    <property type="match status" value="1"/>
</dbReference>
<dbReference type="InterPro" id="IPR000595">
    <property type="entry name" value="cNMP-bd_dom"/>
</dbReference>
<dbReference type="PROSITE" id="PS00889">
    <property type="entry name" value="CNMP_BINDING_2"/>
    <property type="match status" value="1"/>
</dbReference>
<dbReference type="SUPFAM" id="SSF51206">
    <property type="entry name" value="cAMP-binding domain-like"/>
    <property type="match status" value="1"/>
</dbReference>
<dbReference type="PANTHER" id="PTHR24567">
    <property type="entry name" value="CRP FAMILY TRANSCRIPTIONAL REGULATORY PROTEIN"/>
    <property type="match status" value="1"/>
</dbReference>
<feature type="domain" description="Cyclic nucleotide-binding" evidence="1">
    <location>
        <begin position="13"/>
        <end position="146"/>
    </location>
</feature>
<evidence type="ECO:0000313" key="3">
    <source>
        <dbReference type="Proteomes" id="UP001061361"/>
    </source>
</evidence>
<evidence type="ECO:0000259" key="1">
    <source>
        <dbReference type="PROSITE" id="PS50042"/>
    </source>
</evidence>
<dbReference type="InterPro" id="IPR014710">
    <property type="entry name" value="RmlC-like_jellyroll"/>
</dbReference>
<dbReference type="PROSITE" id="PS50042">
    <property type="entry name" value="CNMP_BINDING_3"/>
    <property type="match status" value="1"/>
</dbReference>
<accession>A0ABM8ASY8</accession>
<protein>
    <recommendedName>
        <fullName evidence="1">Cyclic nucleotide-binding domain-containing protein</fullName>
    </recommendedName>
</protein>
<dbReference type="InterPro" id="IPR018490">
    <property type="entry name" value="cNMP-bd_dom_sf"/>
</dbReference>
<dbReference type="PROSITE" id="PS00888">
    <property type="entry name" value="CNMP_BINDING_1"/>
    <property type="match status" value="1"/>
</dbReference>